<dbReference type="Gene3D" id="3.40.50.720">
    <property type="entry name" value="NAD(P)-binding Rossmann-like Domain"/>
    <property type="match status" value="1"/>
</dbReference>
<comment type="caution">
    <text evidence="2">The sequence shown here is derived from an EMBL/GenBank/DDBJ whole genome shotgun (WGS) entry which is preliminary data.</text>
</comment>
<dbReference type="SUPFAM" id="SSF51735">
    <property type="entry name" value="NAD(P)-binding Rossmann-fold domains"/>
    <property type="match status" value="1"/>
</dbReference>
<dbReference type="Pfam" id="PF00106">
    <property type="entry name" value="adh_short"/>
    <property type="match status" value="1"/>
</dbReference>
<gene>
    <name evidence="2" type="ORF">OKJ99_08470</name>
</gene>
<dbReference type="PRINTS" id="PR00081">
    <property type="entry name" value="GDHRDH"/>
</dbReference>
<keyword evidence="1" id="KW-0560">Oxidoreductase</keyword>
<dbReference type="Proteomes" id="UP001354931">
    <property type="component" value="Unassembled WGS sequence"/>
</dbReference>
<evidence type="ECO:0000313" key="3">
    <source>
        <dbReference type="Proteomes" id="UP001354931"/>
    </source>
</evidence>
<dbReference type="InterPro" id="IPR052228">
    <property type="entry name" value="Sec_Metab_Biosynth_Oxidored"/>
</dbReference>
<protein>
    <submittedName>
        <fullName evidence="2">SDR family NAD(P)-dependent oxidoreductase</fullName>
    </submittedName>
</protein>
<dbReference type="RefSeq" id="WP_326015216.1">
    <property type="nucleotide sequence ID" value="NZ_JAOZYC010000057.1"/>
</dbReference>
<evidence type="ECO:0000313" key="2">
    <source>
        <dbReference type="EMBL" id="MEB8337546.1"/>
    </source>
</evidence>
<dbReference type="EMBL" id="JAOZYC010000057">
    <property type="protein sequence ID" value="MEB8337546.1"/>
    <property type="molecule type" value="Genomic_DNA"/>
</dbReference>
<proteinExistence type="predicted"/>
<sequence>MSQPTYASQQTALRRPGVLVVTGGTDGIGRALAERRLGEGDTVVVIGRAREKGEAFLAHARGLGAAGRAHFIRADLGLLADNRRVIDELRGAFPVIDTLVFCARYYRSDRAETAEGIEETFAHFYLSRYLFGHGLAGSLGRSAHPVVVNVAGPGAGLDVIRWDDLEFRDGYHGGAALGQAGKLNDLLGMTSAGRYADAGLRYVLVHPGATVTSIAGQYDEATLRHIEDMQRTAKPIAQALEPIAAVIDRPPRQPLSAFVEGLELDVHTGDFDPAAAQRLDALTEAFLKDASA</sequence>
<keyword evidence="3" id="KW-1185">Reference proteome</keyword>
<evidence type="ECO:0000256" key="1">
    <source>
        <dbReference type="ARBA" id="ARBA00023002"/>
    </source>
</evidence>
<dbReference type="PANTHER" id="PTHR47534">
    <property type="entry name" value="YALI0E05731P"/>
    <property type="match status" value="1"/>
</dbReference>
<dbReference type="InterPro" id="IPR002347">
    <property type="entry name" value="SDR_fam"/>
</dbReference>
<dbReference type="PANTHER" id="PTHR47534:SF3">
    <property type="entry name" value="ALCOHOL DEHYDROGENASE-LIKE C-TERMINAL DOMAIN-CONTAINING PROTEIN"/>
    <property type="match status" value="1"/>
</dbReference>
<dbReference type="InterPro" id="IPR036291">
    <property type="entry name" value="NAD(P)-bd_dom_sf"/>
</dbReference>
<organism evidence="2 3">
    <name type="scientific">Streptomyces endophyticus</name>
    <dbReference type="NCBI Taxonomy" id="714166"/>
    <lineage>
        <taxon>Bacteria</taxon>
        <taxon>Bacillati</taxon>
        <taxon>Actinomycetota</taxon>
        <taxon>Actinomycetes</taxon>
        <taxon>Kitasatosporales</taxon>
        <taxon>Streptomycetaceae</taxon>
        <taxon>Streptomyces</taxon>
    </lineage>
</organism>
<name>A0ABU6F3R4_9ACTN</name>
<accession>A0ABU6F3R4</accession>
<reference evidence="2 3" key="1">
    <citation type="submission" date="2022-10" db="EMBL/GenBank/DDBJ databases">
        <authorList>
            <person name="Xie J."/>
            <person name="Shen N."/>
        </authorList>
    </citation>
    <scope>NUCLEOTIDE SEQUENCE [LARGE SCALE GENOMIC DNA]</scope>
    <source>
        <strain evidence="2 3">YIM65594</strain>
    </source>
</reference>